<gene>
    <name evidence="1" type="ORF">MYCIT1_LOCUS11727</name>
</gene>
<dbReference type="Proteomes" id="UP001295794">
    <property type="component" value="Unassembled WGS sequence"/>
</dbReference>
<protein>
    <submittedName>
        <fullName evidence="1">Uncharacterized protein</fullName>
    </submittedName>
</protein>
<sequence length="127" mass="14958">MSVTSKFTHVHRFTQLSCRSGDIIIYRSRMHPTLCMALNLEAQEFPNQTPPKSRENGIVTMQRLCRFHRQSNIVRCRFVRCIERRGRESMRSQIGFNRGMRRRRATVIRPVHGKEGCWAVIVGSRRE</sequence>
<accession>A0AAD2Q2Z1</accession>
<name>A0AAD2Q2Z1_9AGAR</name>
<evidence type="ECO:0000313" key="2">
    <source>
        <dbReference type="Proteomes" id="UP001295794"/>
    </source>
</evidence>
<evidence type="ECO:0000313" key="1">
    <source>
        <dbReference type="EMBL" id="CAK5268497.1"/>
    </source>
</evidence>
<reference evidence="1" key="1">
    <citation type="submission" date="2023-11" db="EMBL/GenBank/DDBJ databases">
        <authorList>
            <person name="De Vega J J."/>
            <person name="De Vega J J."/>
        </authorList>
    </citation>
    <scope>NUCLEOTIDE SEQUENCE</scope>
</reference>
<organism evidence="1 2">
    <name type="scientific">Mycena citricolor</name>
    <dbReference type="NCBI Taxonomy" id="2018698"/>
    <lineage>
        <taxon>Eukaryota</taxon>
        <taxon>Fungi</taxon>
        <taxon>Dikarya</taxon>
        <taxon>Basidiomycota</taxon>
        <taxon>Agaricomycotina</taxon>
        <taxon>Agaricomycetes</taxon>
        <taxon>Agaricomycetidae</taxon>
        <taxon>Agaricales</taxon>
        <taxon>Marasmiineae</taxon>
        <taxon>Mycenaceae</taxon>
        <taxon>Mycena</taxon>
    </lineage>
</organism>
<proteinExistence type="predicted"/>
<keyword evidence="2" id="KW-1185">Reference proteome</keyword>
<dbReference type="AlphaFoldDB" id="A0AAD2Q2Z1"/>
<dbReference type="EMBL" id="CAVNYO010000138">
    <property type="protein sequence ID" value="CAK5268497.1"/>
    <property type="molecule type" value="Genomic_DNA"/>
</dbReference>
<comment type="caution">
    <text evidence="1">The sequence shown here is derived from an EMBL/GenBank/DDBJ whole genome shotgun (WGS) entry which is preliminary data.</text>
</comment>